<feature type="transmembrane region" description="Helical" evidence="7">
    <location>
        <begin position="366"/>
        <end position="386"/>
    </location>
</feature>
<evidence type="ECO:0000313" key="9">
    <source>
        <dbReference type="EMBL" id="MBP2327131.1"/>
    </source>
</evidence>
<feature type="transmembrane region" description="Helical" evidence="7">
    <location>
        <begin position="449"/>
        <end position="472"/>
    </location>
</feature>
<evidence type="ECO:0000313" key="10">
    <source>
        <dbReference type="Proteomes" id="UP001519332"/>
    </source>
</evidence>
<comment type="caution">
    <text evidence="9">The sequence shown here is derived from an EMBL/GenBank/DDBJ whole genome shotgun (WGS) entry which is preliminary data.</text>
</comment>
<evidence type="ECO:0000256" key="7">
    <source>
        <dbReference type="SAM" id="Phobius"/>
    </source>
</evidence>
<evidence type="ECO:0000256" key="6">
    <source>
        <dbReference type="ARBA" id="ARBA00038076"/>
    </source>
</evidence>
<dbReference type="InterPro" id="IPR050250">
    <property type="entry name" value="Macrolide_Exporter_MacB"/>
</dbReference>
<feature type="domain" description="ABC3 transporter permease C-terminal" evidence="8">
    <location>
        <begin position="731"/>
        <end position="845"/>
    </location>
</feature>
<feature type="domain" description="ABC3 transporter permease C-terminal" evidence="8">
    <location>
        <begin position="275"/>
        <end position="393"/>
    </location>
</feature>
<evidence type="ECO:0000256" key="3">
    <source>
        <dbReference type="ARBA" id="ARBA00022692"/>
    </source>
</evidence>
<keyword evidence="5 7" id="KW-0472">Membrane</keyword>
<comment type="similarity">
    <text evidence="6">Belongs to the ABC-4 integral membrane protein family.</text>
</comment>
<sequence>MSNARRAVYRLALASLRYRAAASLATFTAVLIGCSLLIACGGLFESAIRLNATPQRLAAAPIVIGGSGGFKLPDQESETVPYTERAGVPLDAINKITAVQGVGRAVPDVSFSAAVVKDGTPLAGGDTVLSGHDWASSVLTPYSLSDGTEPRMPGQVVLDHTTAGNAGVKAGDKVDIVVNGQRMNFTVSGIAQPAQTVAASALFFSSSDARQFAKHPGTVDLLGVFPAEGVDAQELAGRIAGQLPELTVLTDDSRGSAEFVGVDASQLPLILLAGVFGGMVLVVMALVVSATISLSIRQRQQELALLRATGGTPKQVHRMVIVETMAVAALAVVGGIVLGSVMGNLIFSLSASRGVVPAALEFRQGIIPFAGGALVALLTAFVSAWFSALPAARARPIQALAEAAIPPVSVSAFRRQLAKLFALGTAALALLTMFMPAETAGATGGPAGLTGAIAVGLAGPELVTYVITRFGGTIRRFAGPRADLAMINARARAVAFAAVLTPITLAVAIALGNVYSQTTRGDAAVSDYTGQFKVDAVVSAGAGGVAPDLLKQVSETPGVANASGMVTSLGWIEEPYDGMGSDPTRTVGINANDQASVLGTPVLSGSLKDLTGDSVAVPESEANDLGIKVGDQVTLRLGDGARVKAKVAALLDSPSGFPSLVLPVDLLAAHTTTGLPSQILVRAKPDQDASDLVAAIKQRVNGWPGVTAGDDSMLTENISAGLDVETWINYLLAVLAIAYAAIAAVNMLAVAVLARRREFAVQRLAGADWRQVRQMLLIEGGLVAVVALVLGTVISLFTVIPMAVSVGSFIPSGPLWVFLAVIIAVFLIVLPVSSTAAKMAMKRKPIEAIALPGQ</sequence>
<feature type="transmembrane region" description="Helical" evidence="7">
    <location>
        <begin position="269"/>
        <end position="292"/>
    </location>
</feature>
<evidence type="ECO:0000256" key="2">
    <source>
        <dbReference type="ARBA" id="ARBA00022475"/>
    </source>
</evidence>
<evidence type="ECO:0000259" key="8">
    <source>
        <dbReference type="Pfam" id="PF02687"/>
    </source>
</evidence>
<keyword evidence="4 7" id="KW-1133">Transmembrane helix</keyword>
<protein>
    <submittedName>
        <fullName evidence="9">ABC transport system permease protein</fullName>
    </submittedName>
</protein>
<proteinExistence type="inferred from homology"/>
<keyword evidence="2" id="KW-1003">Cell membrane</keyword>
<name>A0ABS4TT78_9PSEU</name>
<dbReference type="PANTHER" id="PTHR30572:SF4">
    <property type="entry name" value="ABC TRANSPORTER PERMEASE YTRF"/>
    <property type="match status" value="1"/>
</dbReference>
<accession>A0ABS4TT78</accession>
<dbReference type="Proteomes" id="UP001519332">
    <property type="component" value="Unassembled WGS sequence"/>
</dbReference>
<evidence type="ECO:0000256" key="1">
    <source>
        <dbReference type="ARBA" id="ARBA00004651"/>
    </source>
</evidence>
<comment type="subcellular location">
    <subcellularLocation>
        <location evidence="1">Cell membrane</location>
        <topology evidence="1">Multi-pass membrane protein</topology>
    </subcellularLocation>
</comment>
<dbReference type="RefSeq" id="WP_307855425.1">
    <property type="nucleotide sequence ID" value="NZ_JAGINW010000001.1"/>
</dbReference>
<dbReference type="PANTHER" id="PTHR30572">
    <property type="entry name" value="MEMBRANE COMPONENT OF TRANSPORTER-RELATED"/>
    <property type="match status" value="1"/>
</dbReference>
<dbReference type="InterPro" id="IPR003838">
    <property type="entry name" value="ABC3_permease_C"/>
</dbReference>
<evidence type="ECO:0000256" key="5">
    <source>
        <dbReference type="ARBA" id="ARBA00023136"/>
    </source>
</evidence>
<feature type="transmembrane region" description="Helical" evidence="7">
    <location>
        <begin position="493"/>
        <end position="515"/>
    </location>
</feature>
<evidence type="ECO:0000256" key="4">
    <source>
        <dbReference type="ARBA" id="ARBA00022989"/>
    </source>
</evidence>
<feature type="transmembrane region" description="Helical" evidence="7">
    <location>
        <begin position="420"/>
        <end position="437"/>
    </location>
</feature>
<feature type="transmembrane region" description="Helical" evidence="7">
    <location>
        <begin position="324"/>
        <end position="346"/>
    </location>
</feature>
<feature type="transmembrane region" description="Helical" evidence="7">
    <location>
        <begin position="727"/>
        <end position="754"/>
    </location>
</feature>
<organism evidence="9 10">
    <name type="scientific">Kibdelosporangium banguiense</name>
    <dbReference type="NCBI Taxonomy" id="1365924"/>
    <lineage>
        <taxon>Bacteria</taxon>
        <taxon>Bacillati</taxon>
        <taxon>Actinomycetota</taxon>
        <taxon>Actinomycetes</taxon>
        <taxon>Pseudonocardiales</taxon>
        <taxon>Pseudonocardiaceae</taxon>
        <taxon>Kibdelosporangium</taxon>
    </lineage>
</organism>
<reference evidence="9 10" key="1">
    <citation type="submission" date="2021-03" db="EMBL/GenBank/DDBJ databases">
        <title>Sequencing the genomes of 1000 actinobacteria strains.</title>
        <authorList>
            <person name="Klenk H.-P."/>
        </authorList>
    </citation>
    <scope>NUCLEOTIDE SEQUENCE [LARGE SCALE GENOMIC DNA]</scope>
    <source>
        <strain evidence="9 10">DSM 46670</strain>
    </source>
</reference>
<gene>
    <name evidence="9" type="ORF">JOF56_007516</name>
</gene>
<keyword evidence="3 7" id="KW-0812">Transmembrane</keyword>
<feature type="transmembrane region" description="Helical" evidence="7">
    <location>
        <begin position="21"/>
        <end position="44"/>
    </location>
</feature>
<dbReference type="Pfam" id="PF02687">
    <property type="entry name" value="FtsX"/>
    <property type="match status" value="2"/>
</dbReference>
<dbReference type="PROSITE" id="PS51257">
    <property type="entry name" value="PROKAR_LIPOPROTEIN"/>
    <property type="match status" value="1"/>
</dbReference>
<feature type="transmembrane region" description="Helical" evidence="7">
    <location>
        <begin position="775"/>
        <end position="803"/>
    </location>
</feature>
<feature type="transmembrane region" description="Helical" evidence="7">
    <location>
        <begin position="815"/>
        <end position="837"/>
    </location>
</feature>
<dbReference type="EMBL" id="JAGINW010000001">
    <property type="protein sequence ID" value="MBP2327131.1"/>
    <property type="molecule type" value="Genomic_DNA"/>
</dbReference>
<keyword evidence="10" id="KW-1185">Reference proteome</keyword>